<sequence length="163" mass="18001">MGRACVFQHPDLGQYDYYDNGTKAGSQEARCKNLQRLSLRRFEVRQNTPVKKKKKKKNHIDITRAVLSSATFAVFCLPTAIVHMRRKLCQELCAVQYTVGIDQRPTARFPGPFSPASLFPPRPALSPSVLRLGNTAADALDSRCSCLTVLVSGCKSDAGERDG</sequence>
<dbReference type="EMBL" id="JAUEPO010000001">
    <property type="protein sequence ID" value="KAK3336250.1"/>
    <property type="molecule type" value="Genomic_DNA"/>
</dbReference>
<name>A0AAE0J4A1_9PEZI</name>
<keyword evidence="1" id="KW-1133">Transmembrane helix</keyword>
<feature type="transmembrane region" description="Helical" evidence="1">
    <location>
        <begin position="62"/>
        <end position="84"/>
    </location>
</feature>
<proteinExistence type="predicted"/>
<evidence type="ECO:0000313" key="3">
    <source>
        <dbReference type="Proteomes" id="UP001286456"/>
    </source>
</evidence>
<dbReference type="AlphaFoldDB" id="A0AAE0J4A1"/>
<organism evidence="2 3">
    <name type="scientific">Cercophora scortea</name>
    <dbReference type="NCBI Taxonomy" id="314031"/>
    <lineage>
        <taxon>Eukaryota</taxon>
        <taxon>Fungi</taxon>
        <taxon>Dikarya</taxon>
        <taxon>Ascomycota</taxon>
        <taxon>Pezizomycotina</taxon>
        <taxon>Sordariomycetes</taxon>
        <taxon>Sordariomycetidae</taxon>
        <taxon>Sordariales</taxon>
        <taxon>Lasiosphaeriaceae</taxon>
        <taxon>Cercophora</taxon>
    </lineage>
</organism>
<keyword evidence="3" id="KW-1185">Reference proteome</keyword>
<evidence type="ECO:0000256" key="1">
    <source>
        <dbReference type="SAM" id="Phobius"/>
    </source>
</evidence>
<accession>A0AAE0J4A1</accession>
<evidence type="ECO:0000313" key="2">
    <source>
        <dbReference type="EMBL" id="KAK3336250.1"/>
    </source>
</evidence>
<reference evidence="2" key="1">
    <citation type="journal article" date="2023" name="Mol. Phylogenet. Evol.">
        <title>Genome-scale phylogeny and comparative genomics of the fungal order Sordariales.</title>
        <authorList>
            <person name="Hensen N."/>
            <person name="Bonometti L."/>
            <person name="Westerberg I."/>
            <person name="Brannstrom I.O."/>
            <person name="Guillou S."/>
            <person name="Cros-Aarteil S."/>
            <person name="Calhoun S."/>
            <person name="Haridas S."/>
            <person name="Kuo A."/>
            <person name="Mondo S."/>
            <person name="Pangilinan J."/>
            <person name="Riley R."/>
            <person name="LaButti K."/>
            <person name="Andreopoulos B."/>
            <person name="Lipzen A."/>
            <person name="Chen C."/>
            <person name="Yan M."/>
            <person name="Daum C."/>
            <person name="Ng V."/>
            <person name="Clum A."/>
            <person name="Steindorff A."/>
            <person name="Ohm R.A."/>
            <person name="Martin F."/>
            <person name="Silar P."/>
            <person name="Natvig D.O."/>
            <person name="Lalanne C."/>
            <person name="Gautier V."/>
            <person name="Ament-Velasquez S.L."/>
            <person name="Kruys A."/>
            <person name="Hutchinson M.I."/>
            <person name="Powell A.J."/>
            <person name="Barry K."/>
            <person name="Miller A.N."/>
            <person name="Grigoriev I.V."/>
            <person name="Debuchy R."/>
            <person name="Gladieux P."/>
            <person name="Hiltunen Thoren M."/>
            <person name="Johannesson H."/>
        </authorList>
    </citation>
    <scope>NUCLEOTIDE SEQUENCE</scope>
    <source>
        <strain evidence="2">SMH4131-1</strain>
    </source>
</reference>
<reference evidence="2" key="2">
    <citation type="submission" date="2023-06" db="EMBL/GenBank/DDBJ databases">
        <authorList>
            <consortium name="Lawrence Berkeley National Laboratory"/>
            <person name="Haridas S."/>
            <person name="Hensen N."/>
            <person name="Bonometti L."/>
            <person name="Westerberg I."/>
            <person name="Brannstrom I.O."/>
            <person name="Guillou S."/>
            <person name="Cros-Aarteil S."/>
            <person name="Calhoun S."/>
            <person name="Kuo A."/>
            <person name="Mondo S."/>
            <person name="Pangilinan J."/>
            <person name="Riley R."/>
            <person name="Labutti K."/>
            <person name="Andreopoulos B."/>
            <person name="Lipzen A."/>
            <person name="Chen C."/>
            <person name="Yanf M."/>
            <person name="Daum C."/>
            <person name="Ng V."/>
            <person name="Clum A."/>
            <person name="Steindorff A."/>
            <person name="Ohm R."/>
            <person name="Martin F."/>
            <person name="Silar P."/>
            <person name="Natvig D."/>
            <person name="Lalanne C."/>
            <person name="Gautier V."/>
            <person name="Ament-Velasquez S.L."/>
            <person name="Kruys A."/>
            <person name="Hutchinson M.I."/>
            <person name="Powell A.J."/>
            <person name="Barry K."/>
            <person name="Miller A.N."/>
            <person name="Grigoriev I.V."/>
            <person name="Debuchy R."/>
            <person name="Gladieux P."/>
            <person name="Thoren M.H."/>
            <person name="Johannesson H."/>
        </authorList>
    </citation>
    <scope>NUCLEOTIDE SEQUENCE</scope>
    <source>
        <strain evidence="2">SMH4131-1</strain>
    </source>
</reference>
<keyword evidence="1" id="KW-0472">Membrane</keyword>
<gene>
    <name evidence="2" type="ORF">B0T19DRAFT_34134</name>
</gene>
<protein>
    <submittedName>
        <fullName evidence="2">Uncharacterized protein</fullName>
    </submittedName>
</protein>
<comment type="caution">
    <text evidence="2">The sequence shown here is derived from an EMBL/GenBank/DDBJ whole genome shotgun (WGS) entry which is preliminary data.</text>
</comment>
<dbReference type="Proteomes" id="UP001286456">
    <property type="component" value="Unassembled WGS sequence"/>
</dbReference>
<keyword evidence="1" id="KW-0812">Transmembrane</keyword>